<proteinExistence type="predicted"/>
<reference evidence="2" key="1">
    <citation type="journal article" date="2023" name="G3 (Bethesda)">
        <title>A reference genome for the long-term kleptoplast-retaining sea slug Elysia crispata morphotype clarki.</title>
        <authorList>
            <person name="Eastman K.E."/>
            <person name="Pendleton A.L."/>
            <person name="Shaikh M.A."/>
            <person name="Suttiyut T."/>
            <person name="Ogas R."/>
            <person name="Tomko P."/>
            <person name="Gavelis G."/>
            <person name="Widhalm J.R."/>
            <person name="Wisecaver J.H."/>
        </authorList>
    </citation>
    <scope>NUCLEOTIDE SEQUENCE</scope>
    <source>
        <strain evidence="2">ECLA1</strain>
    </source>
</reference>
<evidence type="ECO:0000313" key="3">
    <source>
        <dbReference type="Proteomes" id="UP001283361"/>
    </source>
</evidence>
<feature type="compositionally biased region" description="Polar residues" evidence="1">
    <location>
        <begin position="29"/>
        <end position="46"/>
    </location>
</feature>
<dbReference type="EMBL" id="JAWDGP010007236">
    <property type="protein sequence ID" value="KAK3727696.1"/>
    <property type="molecule type" value="Genomic_DNA"/>
</dbReference>
<dbReference type="Proteomes" id="UP001283361">
    <property type="component" value="Unassembled WGS sequence"/>
</dbReference>
<keyword evidence="3" id="KW-1185">Reference proteome</keyword>
<name>A0AAE1CQA6_9GAST</name>
<sequence length="112" mass="12763">MRIEIKQTGDNDTQKHPIIYINSRKPKTWSLSHQKASQARSSSQDSGLLGDQASWSRHRLFGNQAPRSRHRLFGDQASRSRHKLLGNRLLDHVTGCSGIKLLDQDISRYASR</sequence>
<protein>
    <submittedName>
        <fullName evidence="2">Uncharacterized protein</fullName>
    </submittedName>
</protein>
<organism evidence="2 3">
    <name type="scientific">Elysia crispata</name>
    <name type="common">lettuce slug</name>
    <dbReference type="NCBI Taxonomy" id="231223"/>
    <lineage>
        <taxon>Eukaryota</taxon>
        <taxon>Metazoa</taxon>
        <taxon>Spiralia</taxon>
        <taxon>Lophotrochozoa</taxon>
        <taxon>Mollusca</taxon>
        <taxon>Gastropoda</taxon>
        <taxon>Heterobranchia</taxon>
        <taxon>Euthyneura</taxon>
        <taxon>Panpulmonata</taxon>
        <taxon>Sacoglossa</taxon>
        <taxon>Placobranchoidea</taxon>
        <taxon>Plakobranchidae</taxon>
        <taxon>Elysia</taxon>
    </lineage>
</organism>
<feature type="region of interest" description="Disordered" evidence="1">
    <location>
        <begin position="28"/>
        <end position="50"/>
    </location>
</feature>
<gene>
    <name evidence="2" type="ORF">RRG08_032653</name>
</gene>
<accession>A0AAE1CQA6</accession>
<comment type="caution">
    <text evidence="2">The sequence shown here is derived from an EMBL/GenBank/DDBJ whole genome shotgun (WGS) entry which is preliminary data.</text>
</comment>
<evidence type="ECO:0000256" key="1">
    <source>
        <dbReference type="SAM" id="MobiDB-lite"/>
    </source>
</evidence>
<evidence type="ECO:0000313" key="2">
    <source>
        <dbReference type="EMBL" id="KAK3727696.1"/>
    </source>
</evidence>
<dbReference type="AlphaFoldDB" id="A0AAE1CQA6"/>